<dbReference type="AlphaFoldDB" id="A0A1I0C130"/>
<name>A0A1I0C130_9FIRM</name>
<feature type="non-terminal residue" evidence="1">
    <location>
        <position position="74"/>
    </location>
</feature>
<evidence type="ECO:0000313" key="1">
    <source>
        <dbReference type="EMBL" id="SET13055.1"/>
    </source>
</evidence>
<proteinExistence type="predicted"/>
<gene>
    <name evidence="1" type="ORF">SAMN03080614_105412</name>
</gene>
<evidence type="ECO:0000313" key="2">
    <source>
        <dbReference type="Proteomes" id="UP000243819"/>
    </source>
</evidence>
<dbReference type="Proteomes" id="UP000243819">
    <property type="component" value="Unassembled WGS sequence"/>
</dbReference>
<organism evidence="1 2">
    <name type="scientific">Anaerobranca gottschalkii DSM 13577</name>
    <dbReference type="NCBI Taxonomy" id="1120990"/>
    <lineage>
        <taxon>Bacteria</taxon>
        <taxon>Bacillati</taxon>
        <taxon>Bacillota</taxon>
        <taxon>Clostridia</taxon>
        <taxon>Eubacteriales</taxon>
        <taxon>Proteinivoracaceae</taxon>
        <taxon>Anaerobranca</taxon>
    </lineage>
</organism>
<dbReference type="EMBL" id="FOIF01000054">
    <property type="protein sequence ID" value="SET13055.1"/>
    <property type="molecule type" value="Genomic_DNA"/>
</dbReference>
<reference evidence="2" key="1">
    <citation type="submission" date="2016-10" db="EMBL/GenBank/DDBJ databases">
        <authorList>
            <person name="Varghese N."/>
            <person name="Submissions S."/>
        </authorList>
    </citation>
    <scope>NUCLEOTIDE SEQUENCE [LARGE SCALE GENOMIC DNA]</scope>
    <source>
        <strain evidence="2">DSM 13577</strain>
    </source>
</reference>
<protein>
    <submittedName>
        <fullName evidence="1">Uncharacterized protein</fullName>
    </submittedName>
</protein>
<keyword evidence="2" id="KW-1185">Reference proteome</keyword>
<sequence>MNIIIQQKCEEFINKVLEFFSEDETRIMEEIETNLKELTDNFILEMMRTYFELIDRKIVEDKVKRKQKGIVIER</sequence>
<accession>A0A1I0C130</accession>